<dbReference type="GO" id="GO:0005886">
    <property type="term" value="C:plasma membrane"/>
    <property type="evidence" value="ECO:0007669"/>
    <property type="project" value="TreeGrafter"/>
</dbReference>
<dbReference type="GO" id="GO:0007189">
    <property type="term" value="P:adenylate cyclase-activating G protein-coupled receptor signaling pathway"/>
    <property type="evidence" value="ECO:0007669"/>
    <property type="project" value="TreeGrafter"/>
</dbReference>
<name>A0A9W8HH31_9FUNG</name>
<protein>
    <submittedName>
        <fullName evidence="6">Uncharacterized protein</fullName>
    </submittedName>
</protein>
<evidence type="ECO:0000313" key="7">
    <source>
        <dbReference type="Proteomes" id="UP001140172"/>
    </source>
</evidence>
<dbReference type="GO" id="GO:0004930">
    <property type="term" value="F:G protein-coupled receptor activity"/>
    <property type="evidence" value="ECO:0007669"/>
    <property type="project" value="TreeGrafter"/>
</dbReference>
<feature type="transmembrane region" description="Helical" evidence="5">
    <location>
        <begin position="151"/>
        <end position="175"/>
    </location>
</feature>
<dbReference type="Gene3D" id="1.20.1070.10">
    <property type="entry name" value="Rhodopsin 7-helix transmembrane proteins"/>
    <property type="match status" value="1"/>
</dbReference>
<dbReference type="PANTHER" id="PTHR23112">
    <property type="entry name" value="G PROTEIN-COUPLED RECEPTOR 157-RELATED"/>
    <property type="match status" value="1"/>
</dbReference>
<evidence type="ECO:0000256" key="5">
    <source>
        <dbReference type="SAM" id="Phobius"/>
    </source>
</evidence>
<keyword evidence="3 5" id="KW-1133">Transmembrane helix</keyword>
<comment type="subcellular location">
    <subcellularLocation>
        <location evidence="1">Membrane</location>
        <topology evidence="1">Multi-pass membrane protein</topology>
    </subcellularLocation>
</comment>
<gene>
    <name evidence="6" type="ORF">GGI15_001720</name>
</gene>
<evidence type="ECO:0000313" key="6">
    <source>
        <dbReference type="EMBL" id="KAJ2786053.1"/>
    </source>
</evidence>
<evidence type="ECO:0000256" key="1">
    <source>
        <dbReference type="ARBA" id="ARBA00004141"/>
    </source>
</evidence>
<dbReference type="OrthoDB" id="3251871at2759"/>
<dbReference type="Proteomes" id="UP001140172">
    <property type="component" value="Unassembled WGS sequence"/>
</dbReference>
<feature type="transmembrane region" description="Helical" evidence="5">
    <location>
        <begin position="71"/>
        <end position="89"/>
    </location>
</feature>
<feature type="transmembrane region" description="Helical" evidence="5">
    <location>
        <begin position="42"/>
        <end position="62"/>
    </location>
</feature>
<feature type="transmembrane region" description="Helical" evidence="5">
    <location>
        <begin position="195"/>
        <end position="219"/>
    </location>
</feature>
<feature type="transmembrane region" description="Helical" evidence="5">
    <location>
        <begin position="350"/>
        <end position="372"/>
    </location>
</feature>
<evidence type="ECO:0000256" key="4">
    <source>
        <dbReference type="ARBA" id="ARBA00023136"/>
    </source>
</evidence>
<feature type="transmembrane region" description="Helical" evidence="5">
    <location>
        <begin position="109"/>
        <end position="130"/>
    </location>
</feature>
<proteinExistence type="predicted"/>
<accession>A0A9W8HH31</accession>
<reference evidence="6" key="1">
    <citation type="submission" date="2022-07" db="EMBL/GenBank/DDBJ databases">
        <title>Phylogenomic reconstructions and comparative analyses of Kickxellomycotina fungi.</title>
        <authorList>
            <person name="Reynolds N.K."/>
            <person name="Stajich J.E."/>
            <person name="Barry K."/>
            <person name="Grigoriev I.V."/>
            <person name="Crous P."/>
            <person name="Smith M.E."/>
        </authorList>
    </citation>
    <scope>NUCLEOTIDE SEQUENCE</scope>
    <source>
        <strain evidence="6">BCRC 34489</strain>
    </source>
</reference>
<feature type="transmembrane region" description="Helical" evidence="5">
    <location>
        <begin position="324"/>
        <end position="344"/>
    </location>
</feature>
<evidence type="ECO:0000256" key="2">
    <source>
        <dbReference type="ARBA" id="ARBA00022692"/>
    </source>
</evidence>
<dbReference type="EMBL" id="JANBUM010000074">
    <property type="protein sequence ID" value="KAJ2786053.1"/>
    <property type="molecule type" value="Genomic_DNA"/>
</dbReference>
<keyword evidence="7" id="KW-1185">Reference proteome</keyword>
<comment type="caution">
    <text evidence="6">The sequence shown here is derived from an EMBL/GenBank/DDBJ whole genome shotgun (WGS) entry which is preliminary data.</text>
</comment>
<evidence type="ECO:0000256" key="3">
    <source>
        <dbReference type="ARBA" id="ARBA00022989"/>
    </source>
</evidence>
<keyword evidence="4 5" id="KW-0472">Membrane</keyword>
<dbReference type="PANTHER" id="PTHR23112:SF0">
    <property type="entry name" value="TRANSMEMBRANE PROTEIN 116"/>
    <property type="match status" value="1"/>
</dbReference>
<sequence>MASPSSPALPDLSELLAAATTAQQSKWAFVVSDEWVVTVQTLSSVSLICSLLVISLILHIFLRHRKYLARLSLRISFYVALSDMLTSIVQILQQHNDLMVRQSPAGLRFILWLSLASTLFSVLLTLCIALQLHLSTLTRVRVLVYMRMERYYVLASLLVACALPAVAVAMMRGIYWVPSMHAFNWPTGHAWERKLVLWLCCYLWIILTIVYCALVALLLGLRIWAMWRDSVEVVTPRMPEKWDWQKLTDTQRLSDDTMYTHGSMDMPQTPMSTASRLSLGPNNPQPGGARGYLVTLTQTDRQGGPVAVRSYVDKRRFLRSIQRLALYPLVPVLTLLGMVVMNMVDEPTKPMYVYATVMAATGGIMNLVVFMLNPALPDIWREAALSKL</sequence>
<dbReference type="AlphaFoldDB" id="A0A9W8HH31"/>
<keyword evidence="2 5" id="KW-0812">Transmembrane</keyword>
<organism evidence="6 7">
    <name type="scientific">Coemansia interrupta</name>
    <dbReference type="NCBI Taxonomy" id="1126814"/>
    <lineage>
        <taxon>Eukaryota</taxon>
        <taxon>Fungi</taxon>
        <taxon>Fungi incertae sedis</taxon>
        <taxon>Zoopagomycota</taxon>
        <taxon>Kickxellomycotina</taxon>
        <taxon>Kickxellomycetes</taxon>
        <taxon>Kickxellales</taxon>
        <taxon>Kickxellaceae</taxon>
        <taxon>Coemansia</taxon>
    </lineage>
</organism>